<evidence type="ECO:0000256" key="4">
    <source>
        <dbReference type="ARBA" id="ARBA00023163"/>
    </source>
</evidence>
<evidence type="ECO:0000259" key="5">
    <source>
        <dbReference type="PROSITE" id="PS50931"/>
    </source>
</evidence>
<protein>
    <submittedName>
        <fullName evidence="6">DNA-binding transcriptional regulator, LysR family</fullName>
    </submittedName>
</protein>
<dbReference type="SUPFAM" id="SSF46785">
    <property type="entry name" value="Winged helix' DNA-binding domain"/>
    <property type="match status" value="1"/>
</dbReference>
<keyword evidence="4" id="KW-0804">Transcription</keyword>
<accession>A0A1H1JVE3</accession>
<reference evidence="7" key="1">
    <citation type="submission" date="2016-10" db="EMBL/GenBank/DDBJ databases">
        <authorList>
            <person name="Varghese N."/>
        </authorList>
    </citation>
    <scope>NUCLEOTIDE SEQUENCE [LARGE SCALE GENOMIC DNA]</scope>
    <source>
        <strain evidence="7">GAS106B</strain>
    </source>
</reference>
<dbReference type="Gene3D" id="1.10.10.10">
    <property type="entry name" value="Winged helix-like DNA-binding domain superfamily/Winged helix DNA-binding domain"/>
    <property type="match status" value="1"/>
</dbReference>
<dbReference type="InterPro" id="IPR000847">
    <property type="entry name" value="LysR_HTH_N"/>
</dbReference>
<organism evidence="6 7">
    <name type="scientific">Paraburkholderia fungorum</name>
    <dbReference type="NCBI Taxonomy" id="134537"/>
    <lineage>
        <taxon>Bacteria</taxon>
        <taxon>Pseudomonadati</taxon>
        <taxon>Pseudomonadota</taxon>
        <taxon>Betaproteobacteria</taxon>
        <taxon>Burkholderiales</taxon>
        <taxon>Burkholderiaceae</taxon>
        <taxon>Paraburkholderia</taxon>
    </lineage>
</organism>
<dbReference type="InterPro" id="IPR036390">
    <property type="entry name" value="WH_DNA-bd_sf"/>
</dbReference>
<keyword evidence="3 6" id="KW-0238">DNA-binding</keyword>
<dbReference type="InterPro" id="IPR050389">
    <property type="entry name" value="LysR-type_TF"/>
</dbReference>
<gene>
    <name evidence="6" type="ORF">SAMN05443245_7278</name>
</gene>
<dbReference type="AlphaFoldDB" id="A0A1H1JVE3"/>
<evidence type="ECO:0000256" key="2">
    <source>
        <dbReference type="ARBA" id="ARBA00023015"/>
    </source>
</evidence>
<dbReference type="OrthoDB" id="8717159at2"/>
<dbReference type="Pfam" id="PF00126">
    <property type="entry name" value="HTH_1"/>
    <property type="match status" value="1"/>
</dbReference>
<name>A0A1H1JVE3_9BURK</name>
<evidence type="ECO:0000313" key="7">
    <source>
        <dbReference type="Proteomes" id="UP000183487"/>
    </source>
</evidence>
<dbReference type="GO" id="GO:0003677">
    <property type="term" value="F:DNA binding"/>
    <property type="evidence" value="ECO:0007669"/>
    <property type="project" value="UniProtKB-KW"/>
</dbReference>
<keyword evidence="2" id="KW-0805">Transcription regulation</keyword>
<dbReference type="Proteomes" id="UP000183487">
    <property type="component" value="Unassembled WGS sequence"/>
</dbReference>
<dbReference type="GO" id="GO:0003700">
    <property type="term" value="F:DNA-binding transcription factor activity"/>
    <property type="evidence" value="ECO:0007669"/>
    <property type="project" value="InterPro"/>
</dbReference>
<dbReference type="CDD" id="cd08460">
    <property type="entry name" value="PBP2_DntR_like_1"/>
    <property type="match status" value="1"/>
</dbReference>
<keyword evidence="7" id="KW-1185">Reference proteome</keyword>
<proteinExistence type="inferred from homology"/>
<dbReference type="PANTHER" id="PTHR30118:SF15">
    <property type="entry name" value="TRANSCRIPTIONAL REGULATORY PROTEIN"/>
    <property type="match status" value="1"/>
</dbReference>
<dbReference type="RefSeq" id="WP_074773676.1">
    <property type="nucleotide sequence ID" value="NZ_FNKP01000004.1"/>
</dbReference>
<dbReference type="Pfam" id="PF03466">
    <property type="entry name" value="LysR_substrate"/>
    <property type="match status" value="1"/>
</dbReference>
<dbReference type="SUPFAM" id="SSF53850">
    <property type="entry name" value="Periplasmic binding protein-like II"/>
    <property type="match status" value="1"/>
</dbReference>
<evidence type="ECO:0000256" key="3">
    <source>
        <dbReference type="ARBA" id="ARBA00023125"/>
    </source>
</evidence>
<comment type="similarity">
    <text evidence="1">Belongs to the LysR transcriptional regulatory family.</text>
</comment>
<feature type="domain" description="HTH lysR-type" evidence="5">
    <location>
        <begin position="3"/>
        <end position="60"/>
    </location>
</feature>
<evidence type="ECO:0000256" key="1">
    <source>
        <dbReference type="ARBA" id="ARBA00009437"/>
    </source>
</evidence>
<dbReference type="EMBL" id="FNKP01000004">
    <property type="protein sequence ID" value="SDR53822.1"/>
    <property type="molecule type" value="Genomic_DNA"/>
</dbReference>
<evidence type="ECO:0000313" key="6">
    <source>
        <dbReference type="EMBL" id="SDR53822.1"/>
    </source>
</evidence>
<dbReference type="PROSITE" id="PS50931">
    <property type="entry name" value="HTH_LYSR"/>
    <property type="match status" value="1"/>
</dbReference>
<sequence>MQLDMNLLVAFDALLEAGSVGGAAHRMHVSSPAMSRTLDRIRHMTGDAIMVRAGRTMMPTPYAESVREEIHAIVTRAHAVMAQQRSFDPVQIERIFTVQCHDALACVLGQRLLGRLRTTAPGAKLRLVAEAGDETPALRQNEVDLHLGAATPTQPDVMHAVLGHDTLTVAMHARHPLAGRRLNAERYATAEHITVSRRGRLRDPVDDALSALDLKRRVVASAPTAAAGLCMASNSDLMVVVPIRACAEMAKALRLHTVPLPVSVPLLPVISTWHARYNGDRAHAWLREEVVNVVKSLLA</sequence>
<dbReference type="InterPro" id="IPR005119">
    <property type="entry name" value="LysR_subst-bd"/>
</dbReference>
<dbReference type="Gene3D" id="3.40.190.10">
    <property type="entry name" value="Periplasmic binding protein-like II"/>
    <property type="match status" value="2"/>
</dbReference>
<dbReference type="PANTHER" id="PTHR30118">
    <property type="entry name" value="HTH-TYPE TRANSCRIPTIONAL REGULATOR LEUO-RELATED"/>
    <property type="match status" value="1"/>
</dbReference>
<dbReference type="InterPro" id="IPR036388">
    <property type="entry name" value="WH-like_DNA-bd_sf"/>
</dbReference>